<keyword evidence="3" id="KW-1185">Reference proteome</keyword>
<dbReference type="HOGENOM" id="CLU_842157_0_0_1"/>
<accession>J7S6W6</accession>
<dbReference type="OrthoDB" id="10052321at2759"/>
<gene>
    <name evidence="2" type="primary">KNAG0E03720</name>
    <name evidence="2" type="ordered locus">KNAG_0E03720</name>
</gene>
<sequence>MLGRGSCGQSGPWAVCVRVSVRWVSRRRIAYPGYPFRRLAREPSKAHDTNLKAAMREFLGPRNYRGEYALNKYSGFPMGNKPLYVQPGRERGVVLRNPLTGTPLRENQRGQLEETKVEEGSRGGGGRDAGLRPFPANKFCRTNLMVPESLKRELFEEIEVRGVSTQDVAQRHGLKVPRVEALVKLYRLEMQLPSHKKRSGDLNKFSQAMEAYFPLFRGDGGGPRENLTEIPTPARAKQSRFATIAESEPFGPLDAAAILELEPAEVTLQRLSTQGEHSSSSAQSSRRTQRVVLGELQLHERSRFQFKDVPASRVAHRYGSGNRDNKRDRAIGFDTQGHMVYL</sequence>
<name>J7S6W6_HUIN7</name>
<protein>
    <recommendedName>
        <fullName evidence="4">37S ribosomal protein S35, mitochondrial</fullName>
    </recommendedName>
</protein>
<dbReference type="InterPro" id="IPR021036">
    <property type="entry name" value="Ribosomal_mS45"/>
</dbReference>
<dbReference type="Pfam" id="PF12298">
    <property type="entry name" value="Bot1p"/>
    <property type="match status" value="1"/>
</dbReference>
<dbReference type="Proteomes" id="UP000006310">
    <property type="component" value="Chromosome 5"/>
</dbReference>
<dbReference type="PANTHER" id="PTHR28158">
    <property type="entry name" value="37S RIBOSOMAL PROTEIN S35, MITOCHONDRIAL"/>
    <property type="match status" value="1"/>
</dbReference>
<organism evidence="2 3">
    <name type="scientific">Huiozyma naganishii (strain ATCC MYA-139 / BCRC 22969 / CBS 8797 / KCTC 17520 / NBRC 10181 / NCYC 3082 / Yp74L-3)</name>
    <name type="common">Yeast</name>
    <name type="synonym">Kazachstania naganishii</name>
    <dbReference type="NCBI Taxonomy" id="1071383"/>
    <lineage>
        <taxon>Eukaryota</taxon>
        <taxon>Fungi</taxon>
        <taxon>Dikarya</taxon>
        <taxon>Ascomycota</taxon>
        <taxon>Saccharomycotina</taxon>
        <taxon>Saccharomycetes</taxon>
        <taxon>Saccharomycetales</taxon>
        <taxon>Saccharomycetaceae</taxon>
        <taxon>Huiozyma</taxon>
    </lineage>
</organism>
<dbReference type="EMBL" id="HE978318">
    <property type="protein sequence ID" value="CCK70629.1"/>
    <property type="molecule type" value="Genomic_DNA"/>
</dbReference>
<reference evidence="3" key="2">
    <citation type="submission" date="2012-08" db="EMBL/GenBank/DDBJ databases">
        <title>Genome sequence of Kazachstania naganishii.</title>
        <authorList>
            <person name="Gordon J.L."/>
            <person name="Armisen D."/>
            <person name="Proux-Wera E."/>
            <person name="OhEigeartaigh S.S."/>
            <person name="Byrne K.P."/>
            <person name="Wolfe K.H."/>
        </authorList>
    </citation>
    <scope>NUCLEOTIDE SEQUENCE [LARGE SCALE GENOMIC DNA]</scope>
    <source>
        <strain evidence="3">ATCC MYA-139 / BCRC 22969 / CBS 8797 / CCRC 22969 / KCTC 17520 / NBRC 10181 / NCYC 3082</strain>
    </source>
</reference>
<evidence type="ECO:0000256" key="1">
    <source>
        <dbReference type="SAM" id="MobiDB-lite"/>
    </source>
</evidence>
<feature type="compositionally biased region" description="Basic and acidic residues" evidence="1">
    <location>
        <begin position="106"/>
        <end position="121"/>
    </location>
</feature>
<evidence type="ECO:0008006" key="4">
    <source>
        <dbReference type="Google" id="ProtNLM"/>
    </source>
</evidence>
<proteinExistence type="predicted"/>
<dbReference type="RefSeq" id="XP_022464875.1">
    <property type="nucleotide sequence ID" value="XM_022608372.1"/>
</dbReference>
<dbReference type="eggNOG" id="ENOG502QVMS">
    <property type="taxonomic scope" value="Eukaryota"/>
</dbReference>
<dbReference type="GeneID" id="34526329"/>
<feature type="compositionally biased region" description="Low complexity" evidence="1">
    <location>
        <begin position="272"/>
        <end position="286"/>
    </location>
</feature>
<reference evidence="2 3" key="1">
    <citation type="journal article" date="2011" name="Proc. Natl. Acad. Sci. U.S.A.">
        <title>Evolutionary erosion of yeast sex chromosomes by mating-type switching accidents.</title>
        <authorList>
            <person name="Gordon J.L."/>
            <person name="Armisen D."/>
            <person name="Proux-Wera E."/>
            <person name="Oheigeartaigh S.S."/>
            <person name="Byrne K.P."/>
            <person name="Wolfe K.H."/>
        </authorList>
    </citation>
    <scope>NUCLEOTIDE SEQUENCE [LARGE SCALE GENOMIC DNA]</scope>
    <source>
        <strain evidence="3">ATCC MYA-139 / BCRC 22969 / CBS 8797 / CCRC 22969 / KCTC 17520 / NBRC 10181 / NCYC 3082</strain>
    </source>
</reference>
<dbReference type="STRING" id="1071383.J7S6W6"/>
<evidence type="ECO:0000313" key="2">
    <source>
        <dbReference type="EMBL" id="CCK70629.1"/>
    </source>
</evidence>
<feature type="region of interest" description="Disordered" evidence="1">
    <location>
        <begin position="99"/>
        <end position="131"/>
    </location>
</feature>
<dbReference type="OMA" id="KYAMRQF"/>
<feature type="region of interest" description="Disordered" evidence="1">
    <location>
        <begin position="270"/>
        <end position="289"/>
    </location>
</feature>
<dbReference type="PANTHER" id="PTHR28158:SF1">
    <property type="entry name" value="SMALL RIBOSOMAL SUBUNIT PROTEIN MS45"/>
    <property type="match status" value="1"/>
</dbReference>
<dbReference type="AlphaFoldDB" id="J7S6W6"/>
<dbReference type="GO" id="GO:0003735">
    <property type="term" value="F:structural constituent of ribosome"/>
    <property type="evidence" value="ECO:0007669"/>
    <property type="project" value="EnsemblFungi"/>
</dbReference>
<evidence type="ECO:0000313" key="3">
    <source>
        <dbReference type="Proteomes" id="UP000006310"/>
    </source>
</evidence>
<dbReference type="GO" id="GO:0005763">
    <property type="term" value="C:mitochondrial small ribosomal subunit"/>
    <property type="evidence" value="ECO:0007669"/>
    <property type="project" value="EnsemblFungi"/>
</dbReference>
<dbReference type="KEGG" id="kng:KNAG_0E03720"/>
<dbReference type="GO" id="GO:0032543">
    <property type="term" value="P:mitochondrial translation"/>
    <property type="evidence" value="ECO:0007669"/>
    <property type="project" value="TreeGrafter"/>
</dbReference>